<dbReference type="FunFam" id="3.30.70.330:FF:000682">
    <property type="entry name" value="Ras GTPase-activating protein-binding protein 2"/>
    <property type="match status" value="1"/>
</dbReference>
<dbReference type="InterPro" id="IPR000504">
    <property type="entry name" value="RRM_dom"/>
</dbReference>
<keyword evidence="7" id="KW-0399">Innate immunity</keyword>
<proteinExistence type="predicted"/>
<evidence type="ECO:0000259" key="14">
    <source>
        <dbReference type="PROSITE" id="PS50177"/>
    </source>
</evidence>
<dbReference type="CDD" id="cd00780">
    <property type="entry name" value="NTF2"/>
    <property type="match status" value="1"/>
</dbReference>
<dbReference type="InterPro" id="IPR032710">
    <property type="entry name" value="NTF2-like_dom_sf"/>
</dbReference>
<gene>
    <name evidence="15" type="primary">G3BP2</name>
    <name evidence="15" type="synonym">g3bp2a</name>
</gene>
<keyword evidence="3" id="KW-0488">Methylation</keyword>
<dbReference type="GO" id="GO:0010494">
    <property type="term" value="C:cytoplasmic stress granule"/>
    <property type="evidence" value="ECO:0007669"/>
    <property type="project" value="UniProtKB-SubCell"/>
</dbReference>
<dbReference type="InterPro" id="IPR034376">
    <property type="entry name" value="G3BP2_RRM"/>
</dbReference>
<keyword evidence="8" id="KW-0832">Ubl conjugation</keyword>
<dbReference type="Pfam" id="PF02136">
    <property type="entry name" value="NTF2"/>
    <property type="match status" value="1"/>
</dbReference>
<feature type="compositionally biased region" description="Gly residues" evidence="12">
    <location>
        <begin position="448"/>
        <end position="459"/>
    </location>
</feature>
<evidence type="ECO:0000256" key="9">
    <source>
        <dbReference type="ARBA" id="ARBA00022859"/>
    </source>
</evidence>
<feature type="compositionally biased region" description="Basic and acidic residues" evidence="12">
    <location>
        <begin position="390"/>
        <end position="414"/>
    </location>
</feature>
<evidence type="ECO:0000256" key="4">
    <source>
        <dbReference type="ARBA" id="ARBA00022490"/>
    </source>
</evidence>
<dbReference type="GO" id="GO:0045087">
    <property type="term" value="P:innate immune response"/>
    <property type="evidence" value="ECO:0007669"/>
    <property type="project" value="UniProtKB-KW"/>
</dbReference>
<keyword evidence="2" id="KW-0813">Transport</keyword>
<dbReference type="SMART" id="SM00360">
    <property type="entry name" value="RRM"/>
    <property type="match status" value="1"/>
</dbReference>
<feature type="compositionally biased region" description="Polar residues" evidence="12">
    <location>
        <begin position="214"/>
        <end position="245"/>
    </location>
</feature>
<feature type="region of interest" description="Disordered" evidence="12">
    <location>
        <begin position="390"/>
        <end position="467"/>
    </location>
</feature>
<dbReference type="InterPro" id="IPR002075">
    <property type="entry name" value="NTF2_dom"/>
</dbReference>
<keyword evidence="9" id="KW-0391">Immunity</keyword>
<dbReference type="InterPro" id="IPR018222">
    <property type="entry name" value="Nuclear_transport_factor_2_euk"/>
</dbReference>
<sequence>MVMEKPSPLLVGREFVRQYYTLLNKAPDFLHRFYGRNSSYVHGGLDASGKLAEAVYGQAEIHKKVMSLQFSECHTKIRHVDAHATLSDGVVVQVLGELSNNGQPMRKFMQTFVLAPEGSVANKFYVHNDIFRYEDEVFGDSEAELDEGKMFTNIPKILLSFYNGVEEPMEEPAQEPEPEPEPEPKVEEIKPEADEKVLEEMEEKAPSPAPVESPPNTQEPPKTFSWASVTSKNLPPSGTVASSGISPHVVKAPSSQPRAEAKPETQTAPLRPRDQRTRDRPAFTPRGPRPGGRGDSESGDMDSRRNPRYPDSHQLFVGNLPHDIDESELKEFFMTYGNVVELRINTKGVGGKLPNFGFVVFDDSDPVQKILGAKPIMFRGEVRLNVEEKKTRAVRERETRGGGDERRDMRRNDRGPGGSRGIVGSGMMRERDGRGPPPRGGMAPKPGMGSGRGSGGQGEGRFTTQRR</sequence>
<feature type="compositionally biased region" description="Acidic residues" evidence="12">
    <location>
        <begin position="168"/>
        <end position="181"/>
    </location>
</feature>
<feature type="compositionally biased region" description="Basic and acidic residues" evidence="12">
    <location>
        <begin position="292"/>
        <end position="310"/>
    </location>
</feature>
<comment type="subcellular location">
    <subcellularLocation>
        <location evidence="1">Cytoplasm</location>
        <location evidence="1">Stress granule</location>
    </subcellularLocation>
</comment>
<evidence type="ECO:0000256" key="1">
    <source>
        <dbReference type="ARBA" id="ARBA00004210"/>
    </source>
</evidence>
<feature type="compositionally biased region" description="Basic and acidic residues" evidence="12">
    <location>
        <begin position="182"/>
        <end position="205"/>
    </location>
</feature>
<evidence type="ECO:0000256" key="8">
    <source>
        <dbReference type="ARBA" id="ARBA00022843"/>
    </source>
</evidence>
<dbReference type="Pfam" id="PF00076">
    <property type="entry name" value="RRM_1"/>
    <property type="match status" value="1"/>
</dbReference>
<protein>
    <submittedName>
        <fullName evidence="15">G3BP stress granule assembly factor 2b</fullName>
    </submittedName>
</protein>
<feature type="compositionally biased region" description="Basic and acidic residues" evidence="12">
    <location>
        <begin position="271"/>
        <end position="281"/>
    </location>
</feature>
<keyword evidence="16" id="KW-1185">Reference proteome</keyword>
<reference evidence="15" key="1">
    <citation type="submission" date="2021-04" db="EMBL/GenBank/DDBJ databases">
        <authorList>
            <consortium name="Wellcome Sanger Institute Data Sharing"/>
        </authorList>
    </citation>
    <scope>NUCLEOTIDE SEQUENCE [LARGE SCALE GENOMIC DNA]</scope>
</reference>
<dbReference type="Ensembl" id="ENSSAUT00010041281.1">
    <property type="protein sequence ID" value="ENSSAUP00010039154.1"/>
    <property type="gene ID" value="ENSSAUG00010016487.1"/>
</dbReference>
<dbReference type="PROSITE" id="PS50177">
    <property type="entry name" value="NTF2_DOMAIN"/>
    <property type="match status" value="1"/>
</dbReference>
<evidence type="ECO:0000256" key="6">
    <source>
        <dbReference type="ARBA" id="ARBA00022553"/>
    </source>
</evidence>
<dbReference type="InterPro" id="IPR039539">
    <property type="entry name" value="Ras_GTPase_bind_prot"/>
</dbReference>
<dbReference type="PANTHER" id="PTHR10693:SF10">
    <property type="entry name" value="RAS GTPASE-ACTIVATING PROTEIN-BINDING PROTEIN 2"/>
    <property type="match status" value="1"/>
</dbReference>
<dbReference type="GeneTree" id="ENSGT00390000011365"/>
<feature type="region of interest" description="Disordered" evidence="12">
    <location>
        <begin position="168"/>
        <end position="310"/>
    </location>
</feature>
<evidence type="ECO:0000313" key="16">
    <source>
        <dbReference type="Proteomes" id="UP000472265"/>
    </source>
</evidence>
<dbReference type="FunFam" id="3.10.450.50:FF:000002">
    <property type="entry name" value="Ras GTPase-activating protein-binding protein 2 isoform 1"/>
    <property type="match status" value="1"/>
</dbReference>
<dbReference type="InterPro" id="IPR035979">
    <property type="entry name" value="RBD_domain_sf"/>
</dbReference>
<dbReference type="InterPro" id="IPR012677">
    <property type="entry name" value="Nucleotide-bd_a/b_plait_sf"/>
</dbReference>
<organism evidence="15 16">
    <name type="scientific">Sparus aurata</name>
    <name type="common">Gilthead sea bream</name>
    <dbReference type="NCBI Taxonomy" id="8175"/>
    <lineage>
        <taxon>Eukaryota</taxon>
        <taxon>Metazoa</taxon>
        <taxon>Chordata</taxon>
        <taxon>Craniata</taxon>
        <taxon>Vertebrata</taxon>
        <taxon>Euteleostomi</taxon>
        <taxon>Actinopterygii</taxon>
        <taxon>Neopterygii</taxon>
        <taxon>Teleostei</taxon>
        <taxon>Neoteleostei</taxon>
        <taxon>Acanthomorphata</taxon>
        <taxon>Eupercaria</taxon>
        <taxon>Spariformes</taxon>
        <taxon>Sparidae</taxon>
        <taxon>Sparus</taxon>
    </lineage>
</organism>
<dbReference type="SUPFAM" id="SSF54928">
    <property type="entry name" value="RNA-binding domain, RBD"/>
    <property type="match status" value="1"/>
</dbReference>
<keyword evidence="4" id="KW-0963">Cytoplasm</keyword>
<dbReference type="Gene3D" id="3.30.70.330">
    <property type="match status" value="1"/>
</dbReference>
<keyword evidence="10 11" id="KW-0694">RNA-binding</keyword>
<feature type="domain" description="RRM" evidence="13">
    <location>
        <begin position="313"/>
        <end position="391"/>
    </location>
</feature>
<evidence type="ECO:0000256" key="5">
    <source>
        <dbReference type="ARBA" id="ARBA00022499"/>
    </source>
</evidence>
<keyword evidence="6" id="KW-0597">Phosphoprotein</keyword>
<dbReference type="PROSITE" id="PS50102">
    <property type="entry name" value="RRM"/>
    <property type="match status" value="1"/>
</dbReference>
<evidence type="ECO:0000313" key="15">
    <source>
        <dbReference type="Ensembl" id="ENSSAUP00010039154.1"/>
    </source>
</evidence>
<evidence type="ECO:0000256" key="2">
    <source>
        <dbReference type="ARBA" id="ARBA00022448"/>
    </source>
</evidence>
<feature type="compositionally biased region" description="Gly residues" evidence="12">
    <location>
        <begin position="415"/>
        <end position="424"/>
    </location>
</feature>
<evidence type="ECO:0000256" key="7">
    <source>
        <dbReference type="ARBA" id="ARBA00022588"/>
    </source>
</evidence>
<dbReference type="GO" id="GO:0003729">
    <property type="term" value="F:mRNA binding"/>
    <property type="evidence" value="ECO:0007669"/>
    <property type="project" value="TreeGrafter"/>
</dbReference>
<reference evidence="15" key="3">
    <citation type="submission" date="2025-09" db="UniProtKB">
        <authorList>
            <consortium name="Ensembl"/>
        </authorList>
    </citation>
    <scope>IDENTIFICATION</scope>
</reference>
<dbReference type="Gene3D" id="3.10.450.50">
    <property type="match status" value="1"/>
</dbReference>
<dbReference type="CDD" id="cd12464">
    <property type="entry name" value="RRM_G3BP2"/>
    <property type="match status" value="1"/>
</dbReference>
<dbReference type="AlphaFoldDB" id="A0A671WJ77"/>
<accession>A0A671WJ77</accession>
<feature type="domain" description="NTF2" evidence="14">
    <location>
        <begin position="11"/>
        <end position="133"/>
    </location>
</feature>
<dbReference type="Proteomes" id="UP000472265">
    <property type="component" value="Chromosome 1"/>
</dbReference>
<evidence type="ECO:0000256" key="10">
    <source>
        <dbReference type="ARBA" id="ARBA00022884"/>
    </source>
</evidence>
<dbReference type="PANTHER" id="PTHR10693">
    <property type="entry name" value="RAS GTPASE-ACTIVATING PROTEIN-BINDING PROTEIN"/>
    <property type="match status" value="1"/>
</dbReference>
<dbReference type="GO" id="GO:0005829">
    <property type="term" value="C:cytosol"/>
    <property type="evidence" value="ECO:0007669"/>
    <property type="project" value="TreeGrafter"/>
</dbReference>
<dbReference type="SUPFAM" id="SSF54427">
    <property type="entry name" value="NTF2-like"/>
    <property type="match status" value="1"/>
</dbReference>
<evidence type="ECO:0000259" key="13">
    <source>
        <dbReference type="PROSITE" id="PS50102"/>
    </source>
</evidence>
<evidence type="ECO:0000256" key="12">
    <source>
        <dbReference type="SAM" id="MobiDB-lite"/>
    </source>
</evidence>
<keyword evidence="5" id="KW-1017">Isopeptide bond</keyword>
<evidence type="ECO:0000256" key="3">
    <source>
        <dbReference type="ARBA" id="ARBA00022481"/>
    </source>
</evidence>
<evidence type="ECO:0000256" key="11">
    <source>
        <dbReference type="PROSITE-ProRule" id="PRU00176"/>
    </source>
</evidence>
<name>A0A671WJ77_SPAAU</name>
<dbReference type="GO" id="GO:1990904">
    <property type="term" value="C:ribonucleoprotein complex"/>
    <property type="evidence" value="ECO:0007669"/>
    <property type="project" value="TreeGrafter"/>
</dbReference>
<reference evidence="15" key="2">
    <citation type="submission" date="2025-08" db="UniProtKB">
        <authorList>
            <consortium name="Ensembl"/>
        </authorList>
    </citation>
    <scope>IDENTIFICATION</scope>
</reference>